<dbReference type="CDD" id="cd05233">
    <property type="entry name" value="SDR_c"/>
    <property type="match status" value="1"/>
</dbReference>
<dbReference type="InterPro" id="IPR002347">
    <property type="entry name" value="SDR_fam"/>
</dbReference>
<evidence type="ECO:0000313" key="4">
    <source>
        <dbReference type="EMBL" id="PPJ35686.1"/>
    </source>
</evidence>
<keyword evidence="2" id="KW-0560">Oxidoreductase</keyword>
<dbReference type="FunFam" id="3.40.50.720:FF:000084">
    <property type="entry name" value="Short-chain dehydrogenase reductase"/>
    <property type="match status" value="1"/>
</dbReference>
<dbReference type="Pfam" id="PF13561">
    <property type="entry name" value="adh_short_C2"/>
    <property type="match status" value="1"/>
</dbReference>
<dbReference type="EMBL" id="PSZC01000019">
    <property type="protein sequence ID" value="PPJ35686.1"/>
    <property type="molecule type" value="Genomic_DNA"/>
</dbReference>
<evidence type="ECO:0000256" key="3">
    <source>
        <dbReference type="ARBA" id="ARBA00023027"/>
    </source>
</evidence>
<dbReference type="SUPFAM" id="SSF51735">
    <property type="entry name" value="NAD(P)-binding Rossmann-fold domains"/>
    <property type="match status" value="1"/>
</dbReference>
<dbReference type="OrthoDB" id="5173603at2"/>
<gene>
    <name evidence="4" type="ORF">C5E45_24370</name>
</gene>
<dbReference type="GO" id="GO:0016491">
    <property type="term" value="F:oxidoreductase activity"/>
    <property type="evidence" value="ECO:0007669"/>
    <property type="project" value="UniProtKB-KW"/>
</dbReference>
<evidence type="ECO:0000256" key="2">
    <source>
        <dbReference type="ARBA" id="ARBA00023002"/>
    </source>
</evidence>
<accession>A0A2S6AKD6</accession>
<dbReference type="AlphaFoldDB" id="A0A2S6AKD6"/>
<sequence>MGSLDGKVALITGAARGQGRSHALRLAQEGADIIAIDICDQIASVPYPMSTPADLEETARQVEKLDRRIVARQADVRDFEALRNAFEEGYAELGRIDIILANAGIAPMTLHEKDPNQAFLDTVAVNLYGVRNTVHAAVGRMIERGEGGSIVLTSSTQGLTGRGGNGTGGMDGYVASKHGLVGLMRSYANWLAQHSIRVNSVHPTGVNTPMIVNDSMAEYLQSSADQMSALTNLLDVPALESSDVSAAVAWLVSDEARYVTGVTLPVDAGFVVK</sequence>
<proteinExistence type="inferred from homology"/>
<comment type="similarity">
    <text evidence="1">Belongs to the short-chain dehydrogenases/reductases (SDR) family.</text>
</comment>
<evidence type="ECO:0000256" key="1">
    <source>
        <dbReference type="ARBA" id="ARBA00006484"/>
    </source>
</evidence>
<dbReference type="NCBIfam" id="TIGR03971">
    <property type="entry name" value="SDR_subfam_1"/>
    <property type="match status" value="1"/>
</dbReference>
<dbReference type="PRINTS" id="PR00080">
    <property type="entry name" value="SDRFAMILY"/>
</dbReference>
<dbReference type="PANTHER" id="PTHR43180:SF33">
    <property type="entry name" value="15-HYDROXYPROSTAGLANDIN DEHYDROGENASE [NAD(+)]-LIKE"/>
    <property type="match status" value="1"/>
</dbReference>
<dbReference type="NCBIfam" id="NF009467">
    <property type="entry name" value="PRK12826.1-3"/>
    <property type="match status" value="1"/>
</dbReference>
<dbReference type="RefSeq" id="WP_104377527.1">
    <property type="nucleotide sequence ID" value="NZ_PSZC01000019.1"/>
</dbReference>
<protein>
    <submittedName>
        <fullName evidence="4">SDR family mycofactocin-dependent oxidoreductase</fullName>
    </submittedName>
</protein>
<dbReference type="PANTHER" id="PTHR43180">
    <property type="entry name" value="3-OXOACYL-(ACYL-CARRIER-PROTEIN) REDUCTASE (AFU_ORTHOLOGUE AFUA_6G11210)"/>
    <property type="match status" value="1"/>
</dbReference>
<comment type="caution">
    <text evidence="4">The sequence shown here is derived from an EMBL/GenBank/DDBJ whole genome shotgun (WGS) entry which is preliminary data.</text>
</comment>
<organism evidence="4 5">
    <name type="scientific">Nocardia nova</name>
    <dbReference type="NCBI Taxonomy" id="37330"/>
    <lineage>
        <taxon>Bacteria</taxon>
        <taxon>Bacillati</taxon>
        <taxon>Actinomycetota</taxon>
        <taxon>Actinomycetes</taxon>
        <taxon>Mycobacteriales</taxon>
        <taxon>Nocardiaceae</taxon>
        <taxon>Nocardia</taxon>
    </lineage>
</organism>
<dbReference type="Gene3D" id="3.40.50.720">
    <property type="entry name" value="NAD(P)-binding Rossmann-like Domain"/>
    <property type="match status" value="1"/>
</dbReference>
<dbReference type="InterPro" id="IPR036291">
    <property type="entry name" value="NAD(P)-bd_dom_sf"/>
</dbReference>
<evidence type="ECO:0000313" key="5">
    <source>
        <dbReference type="Proteomes" id="UP000239874"/>
    </source>
</evidence>
<reference evidence="4 5" key="1">
    <citation type="submission" date="2018-02" db="EMBL/GenBank/DDBJ databases">
        <title>8 Nocardia nova and 1 Nocardia cyriacigeorgica strain used for evolution to TMP-SMX.</title>
        <authorList>
            <person name="Mehta H."/>
            <person name="Weng J."/>
            <person name="Shamoo Y."/>
        </authorList>
    </citation>
    <scope>NUCLEOTIDE SEQUENCE [LARGE SCALE GENOMIC DNA]</scope>
    <source>
        <strain evidence="4 5">MDA3139</strain>
    </source>
</reference>
<dbReference type="Proteomes" id="UP000239874">
    <property type="component" value="Unassembled WGS sequence"/>
</dbReference>
<name>A0A2S6AKD6_9NOCA</name>
<dbReference type="InterPro" id="IPR023985">
    <property type="entry name" value="SDR_subfam_1"/>
</dbReference>
<dbReference type="PRINTS" id="PR00081">
    <property type="entry name" value="GDHRDH"/>
</dbReference>
<keyword evidence="3" id="KW-0520">NAD</keyword>